<dbReference type="Ensembl" id="ENSSAUT00010064891.1">
    <property type="protein sequence ID" value="ENSSAUP00010061871.1"/>
    <property type="gene ID" value="ENSSAUG00010025012.1"/>
</dbReference>
<dbReference type="Pfam" id="PF00059">
    <property type="entry name" value="Lectin_C"/>
    <property type="match status" value="1"/>
</dbReference>
<dbReference type="InterPro" id="IPR033989">
    <property type="entry name" value="CD209-like_CTLD"/>
</dbReference>
<dbReference type="InterPro" id="IPR050111">
    <property type="entry name" value="C-type_lectin/snaclec_domain"/>
</dbReference>
<keyword evidence="6" id="KW-1185">Reference proteome</keyword>
<keyword evidence="1" id="KW-0430">Lectin</keyword>
<evidence type="ECO:0000259" key="4">
    <source>
        <dbReference type="PROSITE" id="PS50041"/>
    </source>
</evidence>
<reference evidence="5" key="2">
    <citation type="submission" date="2025-08" db="UniProtKB">
        <authorList>
            <consortium name="Ensembl"/>
        </authorList>
    </citation>
    <scope>IDENTIFICATION</scope>
</reference>
<reference evidence="5" key="1">
    <citation type="submission" date="2021-04" db="EMBL/GenBank/DDBJ databases">
        <authorList>
            <consortium name="Wellcome Sanger Institute Data Sharing"/>
        </authorList>
    </citation>
    <scope>NUCLEOTIDE SEQUENCE [LARGE SCALE GENOMIC DNA]</scope>
</reference>
<keyword evidence="2" id="KW-1015">Disulfide bond</keyword>
<dbReference type="Gene3D" id="3.10.100.10">
    <property type="entry name" value="Mannose-Binding Protein A, subunit A"/>
    <property type="match status" value="1"/>
</dbReference>
<feature type="domain" description="C-type lectin" evidence="4">
    <location>
        <begin position="88"/>
        <end position="201"/>
    </location>
</feature>
<organism evidence="5 6">
    <name type="scientific">Sparus aurata</name>
    <name type="common">Gilthead sea bream</name>
    <dbReference type="NCBI Taxonomy" id="8175"/>
    <lineage>
        <taxon>Eukaryota</taxon>
        <taxon>Metazoa</taxon>
        <taxon>Chordata</taxon>
        <taxon>Craniata</taxon>
        <taxon>Vertebrata</taxon>
        <taxon>Euteleostomi</taxon>
        <taxon>Actinopterygii</taxon>
        <taxon>Neopterygii</taxon>
        <taxon>Teleostei</taxon>
        <taxon>Neoteleostei</taxon>
        <taxon>Acanthomorphata</taxon>
        <taxon>Eupercaria</taxon>
        <taxon>Spariformes</taxon>
        <taxon>Sparidae</taxon>
        <taxon>Sparus</taxon>
    </lineage>
</organism>
<evidence type="ECO:0000313" key="5">
    <source>
        <dbReference type="Ensembl" id="ENSSAUP00010061871.1"/>
    </source>
</evidence>
<protein>
    <recommendedName>
        <fullName evidence="4">C-type lectin domain-containing protein</fullName>
    </recommendedName>
</protein>
<proteinExistence type="predicted"/>
<dbReference type="PANTHER" id="PTHR22803">
    <property type="entry name" value="MANNOSE, PHOSPHOLIPASE, LECTIN RECEPTOR RELATED"/>
    <property type="match status" value="1"/>
</dbReference>
<dbReference type="FunCoup" id="A0A671YDT7">
    <property type="interactions" value="289"/>
</dbReference>
<dbReference type="SMART" id="SM00034">
    <property type="entry name" value="CLECT"/>
    <property type="match status" value="1"/>
</dbReference>
<evidence type="ECO:0000256" key="1">
    <source>
        <dbReference type="ARBA" id="ARBA00022734"/>
    </source>
</evidence>
<evidence type="ECO:0000256" key="3">
    <source>
        <dbReference type="SAM" id="Coils"/>
    </source>
</evidence>
<accession>A0A671YDT7</accession>
<dbReference type="PROSITE" id="PS50041">
    <property type="entry name" value="C_TYPE_LECTIN_2"/>
    <property type="match status" value="1"/>
</dbReference>
<evidence type="ECO:0000313" key="6">
    <source>
        <dbReference type="Proteomes" id="UP000472265"/>
    </source>
</evidence>
<name>A0A671YDT7_SPAAU</name>
<dbReference type="InParanoid" id="A0A671YDT7"/>
<feature type="coiled-coil region" evidence="3">
    <location>
        <begin position="10"/>
        <end position="72"/>
    </location>
</feature>
<dbReference type="OMA" id="DFYYISH"/>
<sequence length="205" mass="24132">MEMVHAHIRFNNLTEERDQLQSSYNNLTEERDQLKTSYNNLTEERDQLQSSYNNLTEERDQQKQNINEACTVLCGHYIKPCGHGWRYFSGSFYYISSVKTSWWNSRDDCKKKGADLVIINSKEEQNFLIGFRVIMWIGLTDSQTEGTWKWVDGTPLTTRYWDDGEPNSAVDNEDCAELKHFDPEKSWNDVPCKLQLFWICEKTST</sequence>
<dbReference type="Proteomes" id="UP000472265">
    <property type="component" value="Chromosome 1"/>
</dbReference>
<dbReference type="SUPFAM" id="SSF56436">
    <property type="entry name" value="C-type lectin-like"/>
    <property type="match status" value="1"/>
</dbReference>
<keyword evidence="3" id="KW-0175">Coiled coil</keyword>
<dbReference type="InterPro" id="IPR018378">
    <property type="entry name" value="C-type_lectin_CS"/>
</dbReference>
<dbReference type="Gene3D" id="1.20.5.400">
    <property type="match status" value="1"/>
</dbReference>
<dbReference type="CDD" id="cd03590">
    <property type="entry name" value="CLECT_DC-SIGN_like"/>
    <property type="match status" value="1"/>
</dbReference>
<dbReference type="InterPro" id="IPR001304">
    <property type="entry name" value="C-type_lectin-like"/>
</dbReference>
<evidence type="ECO:0000256" key="2">
    <source>
        <dbReference type="ARBA" id="ARBA00023157"/>
    </source>
</evidence>
<dbReference type="InterPro" id="IPR016186">
    <property type="entry name" value="C-type_lectin-like/link_sf"/>
</dbReference>
<dbReference type="PROSITE" id="PS00615">
    <property type="entry name" value="C_TYPE_LECTIN_1"/>
    <property type="match status" value="1"/>
</dbReference>
<dbReference type="GeneTree" id="ENSGT01020000230338"/>
<dbReference type="GO" id="GO:0030246">
    <property type="term" value="F:carbohydrate binding"/>
    <property type="evidence" value="ECO:0007669"/>
    <property type="project" value="UniProtKB-KW"/>
</dbReference>
<dbReference type="InterPro" id="IPR016187">
    <property type="entry name" value="CTDL_fold"/>
</dbReference>
<dbReference type="AlphaFoldDB" id="A0A671YDT7"/>
<reference evidence="5" key="3">
    <citation type="submission" date="2025-09" db="UniProtKB">
        <authorList>
            <consortium name="Ensembl"/>
        </authorList>
    </citation>
    <scope>IDENTIFICATION</scope>
</reference>